<gene>
    <name evidence="1" type="ORF">BOTBODRAFT_564596</name>
</gene>
<dbReference type="InParanoid" id="A0A067M9L7"/>
<accession>A0A067M9L7</accession>
<dbReference type="HOGENOM" id="CLU_126089_0_0_1"/>
<evidence type="ECO:0000313" key="2">
    <source>
        <dbReference type="Proteomes" id="UP000027195"/>
    </source>
</evidence>
<name>A0A067M9L7_BOTB1</name>
<keyword evidence="2" id="KW-1185">Reference proteome</keyword>
<dbReference type="AlphaFoldDB" id="A0A067M9L7"/>
<proteinExistence type="predicted"/>
<dbReference type="Proteomes" id="UP000027195">
    <property type="component" value="Unassembled WGS sequence"/>
</dbReference>
<reference evidence="2" key="1">
    <citation type="journal article" date="2014" name="Proc. Natl. Acad. Sci. U.S.A.">
        <title>Extensive sampling of basidiomycete genomes demonstrates inadequacy of the white-rot/brown-rot paradigm for wood decay fungi.</title>
        <authorList>
            <person name="Riley R."/>
            <person name="Salamov A.A."/>
            <person name="Brown D.W."/>
            <person name="Nagy L.G."/>
            <person name="Floudas D."/>
            <person name="Held B.W."/>
            <person name="Levasseur A."/>
            <person name="Lombard V."/>
            <person name="Morin E."/>
            <person name="Otillar R."/>
            <person name="Lindquist E.A."/>
            <person name="Sun H."/>
            <person name="LaButti K.M."/>
            <person name="Schmutz J."/>
            <person name="Jabbour D."/>
            <person name="Luo H."/>
            <person name="Baker S.E."/>
            <person name="Pisabarro A.G."/>
            <person name="Walton J.D."/>
            <person name="Blanchette R.A."/>
            <person name="Henrissat B."/>
            <person name="Martin F."/>
            <person name="Cullen D."/>
            <person name="Hibbett D.S."/>
            <person name="Grigoriev I.V."/>
        </authorList>
    </citation>
    <scope>NUCLEOTIDE SEQUENCE [LARGE SCALE GENOMIC DNA]</scope>
    <source>
        <strain evidence="2">FD-172 SS1</strain>
    </source>
</reference>
<dbReference type="EMBL" id="KL198089">
    <property type="protein sequence ID" value="KDQ08562.1"/>
    <property type="molecule type" value="Genomic_DNA"/>
</dbReference>
<evidence type="ECO:0000313" key="1">
    <source>
        <dbReference type="EMBL" id="KDQ08562.1"/>
    </source>
</evidence>
<organism evidence="1 2">
    <name type="scientific">Botryobasidium botryosum (strain FD-172 SS1)</name>
    <dbReference type="NCBI Taxonomy" id="930990"/>
    <lineage>
        <taxon>Eukaryota</taxon>
        <taxon>Fungi</taxon>
        <taxon>Dikarya</taxon>
        <taxon>Basidiomycota</taxon>
        <taxon>Agaricomycotina</taxon>
        <taxon>Agaricomycetes</taxon>
        <taxon>Cantharellales</taxon>
        <taxon>Botryobasidiaceae</taxon>
        <taxon>Botryobasidium</taxon>
    </lineage>
</organism>
<sequence length="137" mass="14595">MSKQLVPATNAFVEAMAPLIPSALHSMSPPLQILCVGCGMCIHFPPLRYLTLSPAAVMIAAKAFWAHPGDTQAPQITASSKHYIQSSTAGHVGEAILEAFQGIPGLYDTPESIAALQQVLLSNYKSYMSKPMPDSVL</sequence>
<protein>
    <submittedName>
        <fullName evidence="1">Uncharacterized protein</fullName>
    </submittedName>
</protein>